<organism evidence="1 2">
    <name type="scientific">Ceratopteris richardii</name>
    <name type="common">Triangle waterfern</name>
    <dbReference type="NCBI Taxonomy" id="49495"/>
    <lineage>
        <taxon>Eukaryota</taxon>
        <taxon>Viridiplantae</taxon>
        <taxon>Streptophyta</taxon>
        <taxon>Embryophyta</taxon>
        <taxon>Tracheophyta</taxon>
        <taxon>Polypodiopsida</taxon>
        <taxon>Polypodiidae</taxon>
        <taxon>Polypodiales</taxon>
        <taxon>Pteridineae</taxon>
        <taxon>Pteridaceae</taxon>
        <taxon>Parkerioideae</taxon>
        <taxon>Ceratopteris</taxon>
    </lineage>
</organism>
<sequence>MKEDGLNRFSHKYISQVQTPTAKPDFIQESLT</sequence>
<keyword evidence="2" id="KW-1185">Reference proteome</keyword>
<evidence type="ECO:0000313" key="2">
    <source>
        <dbReference type="Proteomes" id="UP000825935"/>
    </source>
</evidence>
<gene>
    <name evidence="1" type="ORF">KP509_38G001700</name>
</gene>
<accession>A0A8T2Q1N9</accession>
<comment type="caution">
    <text evidence="1">The sequence shown here is derived from an EMBL/GenBank/DDBJ whole genome shotgun (WGS) entry which is preliminary data.</text>
</comment>
<protein>
    <submittedName>
        <fullName evidence="1">Uncharacterized protein</fullName>
    </submittedName>
</protein>
<proteinExistence type="predicted"/>
<dbReference type="AlphaFoldDB" id="A0A8T2Q1N9"/>
<evidence type="ECO:0000313" key="1">
    <source>
        <dbReference type="EMBL" id="KAH7277674.1"/>
    </source>
</evidence>
<reference evidence="1" key="1">
    <citation type="submission" date="2021-08" db="EMBL/GenBank/DDBJ databases">
        <title>WGS assembly of Ceratopteris richardii.</title>
        <authorList>
            <person name="Marchant D.B."/>
            <person name="Chen G."/>
            <person name="Jenkins J."/>
            <person name="Shu S."/>
            <person name="Leebens-Mack J."/>
            <person name="Grimwood J."/>
            <person name="Schmutz J."/>
            <person name="Soltis P."/>
            <person name="Soltis D."/>
            <person name="Chen Z.-H."/>
        </authorList>
    </citation>
    <scope>NUCLEOTIDE SEQUENCE</scope>
    <source>
        <strain evidence="1">Whitten #5841</strain>
        <tissue evidence="1">Leaf</tissue>
    </source>
</reference>
<dbReference type="Proteomes" id="UP000825935">
    <property type="component" value="Chromosome 38"/>
</dbReference>
<name>A0A8T2Q1N9_CERRI</name>
<dbReference type="EMBL" id="CM035443">
    <property type="protein sequence ID" value="KAH7277674.1"/>
    <property type="molecule type" value="Genomic_DNA"/>
</dbReference>